<evidence type="ECO:0000313" key="2">
    <source>
        <dbReference type="Proteomes" id="UP000789901"/>
    </source>
</evidence>
<sequence>MNEKKAIELFKQAADKNVPGVQLHYAFSFIKNNTLRRKDQSEFIKYLTQAADKGNYIAQFNLGDLYINCNLEFQADKEKGEGYLKLPAKNGHYETVVL</sequence>
<dbReference type="Gene3D" id="1.25.40.10">
    <property type="entry name" value="Tetratricopeptide repeat domain"/>
    <property type="match status" value="1"/>
</dbReference>
<dbReference type="EMBL" id="CAJVQB010018918">
    <property type="protein sequence ID" value="CAG8789257.1"/>
    <property type="molecule type" value="Genomic_DNA"/>
</dbReference>
<keyword evidence="2" id="KW-1185">Reference proteome</keyword>
<name>A0ABN7VP59_GIGMA</name>
<dbReference type="SUPFAM" id="SSF81901">
    <property type="entry name" value="HCP-like"/>
    <property type="match status" value="1"/>
</dbReference>
<gene>
    <name evidence="1" type="ORF">GMARGA_LOCUS20967</name>
</gene>
<proteinExistence type="predicted"/>
<dbReference type="Proteomes" id="UP000789901">
    <property type="component" value="Unassembled WGS sequence"/>
</dbReference>
<dbReference type="InterPro" id="IPR011990">
    <property type="entry name" value="TPR-like_helical_dom_sf"/>
</dbReference>
<protein>
    <submittedName>
        <fullName evidence="1">10328_t:CDS:1</fullName>
    </submittedName>
</protein>
<evidence type="ECO:0000313" key="1">
    <source>
        <dbReference type="EMBL" id="CAG8789257.1"/>
    </source>
</evidence>
<dbReference type="PANTHER" id="PTHR11102">
    <property type="entry name" value="SEL-1-LIKE PROTEIN"/>
    <property type="match status" value="1"/>
</dbReference>
<dbReference type="InterPro" id="IPR050767">
    <property type="entry name" value="Sel1_AlgK"/>
</dbReference>
<organism evidence="1 2">
    <name type="scientific">Gigaspora margarita</name>
    <dbReference type="NCBI Taxonomy" id="4874"/>
    <lineage>
        <taxon>Eukaryota</taxon>
        <taxon>Fungi</taxon>
        <taxon>Fungi incertae sedis</taxon>
        <taxon>Mucoromycota</taxon>
        <taxon>Glomeromycotina</taxon>
        <taxon>Glomeromycetes</taxon>
        <taxon>Diversisporales</taxon>
        <taxon>Gigasporaceae</taxon>
        <taxon>Gigaspora</taxon>
    </lineage>
</organism>
<dbReference type="PANTHER" id="PTHR11102:SF160">
    <property type="entry name" value="ERAD-ASSOCIATED E3 UBIQUITIN-PROTEIN LIGASE COMPONENT HRD3"/>
    <property type="match status" value="1"/>
</dbReference>
<reference evidence="1 2" key="1">
    <citation type="submission" date="2021-06" db="EMBL/GenBank/DDBJ databases">
        <authorList>
            <person name="Kallberg Y."/>
            <person name="Tangrot J."/>
            <person name="Rosling A."/>
        </authorList>
    </citation>
    <scope>NUCLEOTIDE SEQUENCE [LARGE SCALE GENOMIC DNA]</scope>
    <source>
        <strain evidence="1 2">120-4 pot B 10/14</strain>
    </source>
</reference>
<accession>A0ABN7VP59</accession>
<comment type="caution">
    <text evidence="1">The sequence shown here is derived from an EMBL/GenBank/DDBJ whole genome shotgun (WGS) entry which is preliminary data.</text>
</comment>
<feature type="non-terminal residue" evidence="1">
    <location>
        <position position="98"/>
    </location>
</feature>